<dbReference type="GeneID" id="73323379"/>
<accession>A0AA37P4Y5</accession>
<reference evidence="2 3" key="1">
    <citation type="submission" date="2022-03" db="EMBL/GenBank/DDBJ databases">
        <title>Genome data of Colletotrichum spp.</title>
        <authorList>
            <person name="Utami Y.D."/>
            <person name="Hiruma K."/>
        </authorList>
    </citation>
    <scope>NUCLEOTIDE SEQUENCE [LARGE SCALE GENOMIC DNA]</scope>
    <source>
        <strain evidence="2 3">MAFF 239500</strain>
    </source>
</reference>
<feature type="compositionally biased region" description="Low complexity" evidence="1">
    <location>
        <begin position="9"/>
        <end position="20"/>
    </location>
</feature>
<evidence type="ECO:0000256" key="1">
    <source>
        <dbReference type="SAM" id="MobiDB-lite"/>
    </source>
</evidence>
<protein>
    <submittedName>
        <fullName evidence="2">Uncharacterized protein</fullName>
    </submittedName>
</protein>
<sequence length="78" mass="8222">MCPSRQPRAASTSASASTSTNIIGTTNERYVSGDIVEDPPPLPAHLGGRLDTLGQGTRHPHPRSKGPDPRARAEYSTA</sequence>
<gene>
    <name evidence="2" type="ORF">ColSpa_02577</name>
</gene>
<evidence type="ECO:0000313" key="3">
    <source>
        <dbReference type="Proteomes" id="UP001055115"/>
    </source>
</evidence>
<evidence type="ECO:0000313" key="2">
    <source>
        <dbReference type="EMBL" id="GKT42396.1"/>
    </source>
</evidence>
<dbReference type="Proteomes" id="UP001055115">
    <property type="component" value="Unassembled WGS sequence"/>
</dbReference>
<keyword evidence="3" id="KW-1185">Reference proteome</keyword>
<name>A0AA37P4Y5_9PEZI</name>
<feature type="compositionally biased region" description="Basic and acidic residues" evidence="1">
    <location>
        <begin position="65"/>
        <end position="78"/>
    </location>
</feature>
<organism evidence="2 3">
    <name type="scientific">Colletotrichum spaethianum</name>
    <dbReference type="NCBI Taxonomy" id="700344"/>
    <lineage>
        <taxon>Eukaryota</taxon>
        <taxon>Fungi</taxon>
        <taxon>Dikarya</taxon>
        <taxon>Ascomycota</taxon>
        <taxon>Pezizomycotina</taxon>
        <taxon>Sordariomycetes</taxon>
        <taxon>Hypocreomycetidae</taxon>
        <taxon>Glomerellales</taxon>
        <taxon>Glomerellaceae</taxon>
        <taxon>Colletotrichum</taxon>
        <taxon>Colletotrichum spaethianum species complex</taxon>
    </lineage>
</organism>
<dbReference type="RefSeq" id="XP_049124746.1">
    <property type="nucleotide sequence ID" value="XM_049268789.1"/>
</dbReference>
<comment type="caution">
    <text evidence="2">The sequence shown here is derived from an EMBL/GenBank/DDBJ whole genome shotgun (WGS) entry which is preliminary data.</text>
</comment>
<proteinExistence type="predicted"/>
<dbReference type="EMBL" id="BQXU01000005">
    <property type="protein sequence ID" value="GKT42396.1"/>
    <property type="molecule type" value="Genomic_DNA"/>
</dbReference>
<dbReference type="AlphaFoldDB" id="A0AA37P4Y5"/>
<feature type="region of interest" description="Disordered" evidence="1">
    <location>
        <begin position="1"/>
        <end position="78"/>
    </location>
</feature>